<dbReference type="Pfam" id="PF01261">
    <property type="entry name" value="AP_endonuc_2"/>
    <property type="match status" value="1"/>
</dbReference>
<dbReference type="EMBL" id="MFKF01000193">
    <property type="protein sequence ID" value="OGG51162.1"/>
    <property type="molecule type" value="Genomic_DNA"/>
</dbReference>
<dbReference type="InterPro" id="IPR013022">
    <property type="entry name" value="Xyl_isomerase-like_TIM-brl"/>
</dbReference>
<dbReference type="InterPro" id="IPR050312">
    <property type="entry name" value="IolE/XylAMocC-like"/>
</dbReference>
<organism evidence="2 3">
    <name type="scientific">Handelsmanbacteria sp. (strain RIFCSPLOWO2_12_FULL_64_10)</name>
    <dbReference type="NCBI Taxonomy" id="1817868"/>
    <lineage>
        <taxon>Bacteria</taxon>
        <taxon>Candidatus Handelsmaniibacteriota</taxon>
    </lineage>
</organism>
<evidence type="ECO:0000313" key="3">
    <source>
        <dbReference type="Proteomes" id="UP000178606"/>
    </source>
</evidence>
<evidence type="ECO:0000259" key="1">
    <source>
        <dbReference type="Pfam" id="PF01261"/>
    </source>
</evidence>
<dbReference type="Gene3D" id="3.20.20.150">
    <property type="entry name" value="Divalent-metal-dependent TIM barrel enzymes"/>
    <property type="match status" value="1"/>
</dbReference>
<dbReference type="PANTHER" id="PTHR12110">
    <property type="entry name" value="HYDROXYPYRUVATE ISOMERASE"/>
    <property type="match status" value="1"/>
</dbReference>
<dbReference type="PANTHER" id="PTHR12110:SF41">
    <property type="entry name" value="INOSOSE DEHYDRATASE"/>
    <property type="match status" value="1"/>
</dbReference>
<dbReference type="InterPro" id="IPR036237">
    <property type="entry name" value="Xyl_isomerase-like_sf"/>
</dbReference>
<gene>
    <name evidence="2" type="ORF">A3F84_19300</name>
</gene>
<comment type="caution">
    <text evidence="2">The sequence shown here is derived from an EMBL/GenBank/DDBJ whole genome shotgun (WGS) entry which is preliminary data.</text>
</comment>
<name>A0A1F6CQL3_HANXR</name>
<dbReference type="Proteomes" id="UP000178606">
    <property type="component" value="Unassembled WGS sequence"/>
</dbReference>
<feature type="domain" description="Xylose isomerase-like TIM barrel" evidence="1">
    <location>
        <begin position="19"/>
        <end position="252"/>
    </location>
</feature>
<accession>A0A1F6CQL3</accession>
<dbReference type="SUPFAM" id="SSF51658">
    <property type="entry name" value="Xylose isomerase-like"/>
    <property type="match status" value="1"/>
</dbReference>
<evidence type="ECO:0000313" key="2">
    <source>
        <dbReference type="EMBL" id="OGG51162.1"/>
    </source>
</evidence>
<reference evidence="2 3" key="1">
    <citation type="journal article" date="2016" name="Nat. Commun.">
        <title>Thousands of microbial genomes shed light on interconnected biogeochemical processes in an aquifer system.</title>
        <authorList>
            <person name="Anantharaman K."/>
            <person name="Brown C.T."/>
            <person name="Hug L.A."/>
            <person name="Sharon I."/>
            <person name="Castelle C.J."/>
            <person name="Probst A.J."/>
            <person name="Thomas B.C."/>
            <person name="Singh A."/>
            <person name="Wilkins M.J."/>
            <person name="Karaoz U."/>
            <person name="Brodie E.L."/>
            <person name="Williams K.H."/>
            <person name="Hubbard S.S."/>
            <person name="Banfield J.F."/>
        </authorList>
    </citation>
    <scope>NUCLEOTIDE SEQUENCE [LARGE SCALE GENOMIC DNA]</scope>
    <source>
        <strain evidence="3">RIFCSPLOWO2_12_FULL_64_10</strain>
    </source>
</reference>
<protein>
    <recommendedName>
        <fullName evidence="1">Xylose isomerase-like TIM barrel domain-containing protein</fullName>
    </recommendedName>
</protein>
<dbReference type="AlphaFoldDB" id="A0A1F6CQL3"/>
<proteinExistence type="predicted"/>
<sequence length="255" mass="28371">MKIGLCTITFRDRPIEAVLDLAARAGFDGVEPWGKPDHTPATYDREYNLRVAEAVRARGLEVSQFGSYANPTSDRFEREMEDALRTARDLGTDKIRVWAGRTGSAEADEAQWGTAISGHRTFSDRASDLGITLVVEVHRGYLTDTAEGSLRLVEGVNRPNFRLNFQPMSAHSPARVMEEARKMAPYVTTVHAQNHPQTGQNRRVLISEGAVDYAAVVGELRRAGFDGYLEVEFVREEDPEEALIADAGYLRSLCR</sequence>